<comment type="caution">
    <text evidence="1">The sequence shown here is derived from an EMBL/GenBank/DDBJ whole genome shotgun (WGS) entry which is preliminary data.</text>
</comment>
<evidence type="ECO:0000313" key="1">
    <source>
        <dbReference type="EMBL" id="ROP29769.1"/>
    </source>
</evidence>
<evidence type="ECO:0000313" key="2">
    <source>
        <dbReference type="Proteomes" id="UP000271683"/>
    </source>
</evidence>
<sequence>MTYTNCRTDEAKVKSFRLTLPVLAAYPGH</sequence>
<gene>
    <name evidence="1" type="ORF">EDD30_2581</name>
</gene>
<name>A0A3N1GHN3_9ACTN</name>
<dbReference type="AlphaFoldDB" id="A0A3N1GHN3"/>
<dbReference type="EMBL" id="RJKL01000001">
    <property type="protein sequence ID" value="ROP29769.1"/>
    <property type="molecule type" value="Genomic_DNA"/>
</dbReference>
<accession>A0A3N1GHN3</accession>
<reference evidence="1 2" key="1">
    <citation type="submission" date="2018-11" db="EMBL/GenBank/DDBJ databases">
        <title>Sequencing the genomes of 1000 actinobacteria strains.</title>
        <authorList>
            <person name="Klenk H.-P."/>
        </authorList>
    </citation>
    <scope>NUCLEOTIDE SEQUENCE [LARGE SCALE GENOMIC DNA]</scope>
    <source>
        <strain evidence="1 2">DSM 43634</strain>
    </source>
</reference>
<dbReference type="Proteomes" id="UP000271683">
    <property type="component" value="Unassembled WGS sequence"/>
</dbReference>
<proteinExistence type="predicted"/>
<organism evidence="1 2">
    <name type="scientific">Couchioplanes caeruleus</name>
    <dbReference type="NCBI Taxonomy" id="56438"/>
    <lineage>
        <taxon>Bacteria</taxon>
        <taxon>Bacillati</taxon>
        <taxon>Actinomycetota</taxon>
        <taxon>Actinomycetes</taxon>
        <taxon>Micromonosporales</taxon>
        <taxon>Micromonosporaceae</taxon>
        <taxon>Couchioplanes</taxon>
    </lineage>
</organism>
<protein>
    <submittedName>
        <fullName evidence="1">Uncharacterized protein</fullName>
    </submittedName>
</protein>